<sequence length="412" mass="45537">MVIFLVCRIPQAYKWATSYTATKERPLLDMSQGVPGIPPPPILLEALGKCAANPRTCGYCPMTGEPLLKASLVREMKVTYGKDSDLCPDDVALTAGCNMAFITAVMSLADAGDEVILPVPWYFNHEMTLQMLGITPVPLQTTPQEGFSPSPEICAKLVTPRTKAIALVSPNNPTGATYPPSLISAFAFLARRHGIALIMDETYRDFILSGVPHYLFVPGSLQGQSGLPANWTWREHFIHLFSFSKSYCIPGHRLGAIVASSEVLKQVETVLDCIQICPPRHAQLVLHPLLSELRPFIRETAESVAHRHELFKSHLPSTWKIGSQGGYYAFVRHPFKGVSTRDVSRRMAMEAGIVTLPAGFFMPQQPGTKDGATGVDDRWIRFSVANVDDEKVKRVCSRLKELEAEFGWELDI</sequence>
<dbReference type="InterPro" id="IPR004839">
    <property type="entry name" value="Aminotransferase_I/II_large"/>
</dbReference>
<dbReference type="GO" id="GO:0030170">
    <property type="term" value="F:pyridoxal phosphate binding"/>
    <property type="evidence" value="ECO:0007669"/>
    <property type="project" value="InterPro"/>
</dbReference>
<evidence type="ECO:0000313" key="8">
    <source>
        <dbReference type="Proteomes" id="UP000757232"/>
    </source>
</evidence>
<evidence type="ECO:0000256" key="2">
    <source>
        <dbReference type="ARBA" id="ARBA00007441"/>
    </source>
</evidence>
<dbReference type="EMBL" id="LNZH02000191">
    <property type="protein sequence ID" value="OCB87491.1"/>
    <property type="molecule type" value="Genomic_DNA"/>
</dbReference>
<dbReference type="GO" id="GO:0006520">
    <property type="term" value="P:amino acid metabolic process"/>
    <property type="evidence" value="ECO:0007669"/>
    <property type="project" value="InterPro"/>
</dbReference>
<keyword evidence="5" id="KW-0663">Pyridoxal phosphate</keyword>
<evidence type="ECO:0000259" key="6">
    <source>
        <dbReference type="Pfam" id="PF00155"/>
    </source>
</evidence>
<dbReference type="InterPro" id="IPR050596">
    <property type="entry name" value="AspAT/PAT-like"/>
</dbReference>
<feature type="domain" description="Aminotransferase class I/classII large" evidence="6">
    <location>
        <begin position="27"/>
        <end position="399"/>
    </location>
</feature>
<dbReference type="AlphaFoldDB" id="A0A9Q5HWU6"/>
<comment type="similarity">
    <text evidence="2">Belongs to the class-I pyridoxal-phosphate-dependent aminotransferase family.</text>
</comment>
<comment type="caution">
    <text evidence="7">The sequence shown here is derived from an EMBL/GenBank/DDBJ whole genome shotgun (WGS) entry which is preliminary data.</text>
</comment>
<dbReference type="OrthoDB" id="7042322at2759"/>
<keyword evidence="8" id="KW-1185">Reference proteome</keyword>
<proteinExistence type="inferred from homology"/>
<keyword evidence="3" id="KW-0032">Aminotransferase</keyword>
<evidence type="ECO:0000313" key="7">
    <source>
        <dbReference type="EMBL" id="OCB87491.1"/>
    </source>
</evidence>
<dbReference type="InterPro" id="IPR015424">
    <property type="entry name" value="PyrdxlP-dep_Trfase"/>
</dbReference>
<dbReference type="Proteomes" id="UP000757232">
    <property type="component" value="Unassembled WGS sequence"/>
</dbReference>
<dbReference type="PANTHER" id="PTHR46383">
    <property type="entry name" value="ASPARTATE AMINOTRANSFERASE"/>
    <property type="match status" value="1"/>
</dbReference>
<keyword evidence="4 7" id="KW-0808">Transferase</keyword>
<organism evidence="7 8">
    <name type="scientific">Sanghuangporus baumii</name>
    <name type="common">Phellinus baumii</name>
    <dbReference type="NCBI Taxonomy" id="108892"/>
    <lineage>
        <taxon>Eukaryota</taxon>
        <taxon>Fungi</taxon>
        <taxon>Dikarya</taxon>
        <taxon>Basidiomycota</taxon>
        <taxon>Agaricomycotina</taxon>
        <taxon>Agaricomycetes</taxon>
        <taxon>Hymenochaetales</taxon>
        <taxon>Hymenochaetaceae</taxon>
        <taxon>Sanghuangporus</taxon>
    </lineage>
</organism>
<comment type="cofactor">
    <cofactor evidence="1">
        <name>pyridoxal 5'-phosphate</name>
        <dbReference type="ChEBI" id="CHEBI:597326"/>
    </cofactor>
</comment>
<evidence type="ECO:0000256" key="3">
    <source>
        <dbReference type="ARBA" id="ARBA00022576"/>
    </source>
</evidence>
<dbReference type="Pfam" id="PF00155">
    <property type="entry name" value="Aminotran_1_2"/>
    <property type="match status" value="1"/>
</dbReference>
<dbReference type="Gene3D" id="3.40.640.10">
    <property type="entry name" value="Type I PLP-dependent aspartate aminotransferase-like (Major domain)"/>
    <property type="match status" value="1"/>
</dbReference>
<gene>
    <name evidence="7" type="ORF">A7U60_g5396</name>
</gene>
<accession>A0A9Q5HWU6</accession>
<dbReference type="GO" id="GO:0008483">
    <property type="term" value="F:transaminase activity"/>
    <property type="evidence" value="ECO:0007669"/>
    <property type="project" value="UniProtKB-KW"/>
</dbReference>
<dbReference type="InterPro" id="IPR015421">
    <property type="entry name" value="PyrdxlP-dep_Trfase_major"/>
</dbReference>
<protein>
    <submittedName>
        <fullName evidence="7">PLP-dependent transferase</fullName>
    </submittedName>
</protein>
<evidence type="ECO:0000256" key="5">
    <source>
        <dbReference type="ARBA" id="ARBA00022898"/>
    </source>
</evidence>
<dbReference type="PANTHER" id="PTHR46383:SF1">
    <property type="entry name" value="ASPARTATE AMINOTRANSFERASE"/>
    <property type="match status" value="1"/>
</dbReference>
<reference evidence="7" key="1">
    <citation type="submission" date="2016-06" db="EMBL/GenBank/DDBJ databases">
        <title>Draft Genome sequence of the fungus Inonotus baumii.</title>
        <authorList>
            <person name="Zhu H."/>
            <person name="Lin W."/>
        </authorList>
    </citation>
    <scope>NUCLEOTIDE SEQUENCE</scope>
    <source>
        <strain evidence="7">821</strain>
    </source>
</reference>
<dbReference type="SUPFAM" id="SSF53383">
    <property type="entry name" value="PLP-dependent transferases"/>
    <property type="match status" value="1"/>
</dbReference>
<evidence type="ECO:0000256" key="4">
    <source>
        <dbReference type="ARBA" id="ARBA00022679"/>
    </source>
</evidence>
<evidence type="ECO:0000256" key="1">
    <source>
        <dbReference type="ARBA" id="ARBA00001933"/>
    </source>
</evidence>
<name>A0A9Q5HWU6_SANBA</name>
<dbReference type="CDD" id="cd00609">
    <property type="entry name" value="AAT_like"/>
    <property type="match status" value="1"/>
</dbReference>
<dbReference type="NCBIfam" id="NF005732">
    <property type="entry name" value="PRK07550.1"/>
    <property type="match status" value="1"/>
</dbReference>